<reference evidence="3" key="2">
    <citation type="submission" date="2020-09" db="EMBL/GenBank/DDBJ databases">
        <authorList>
            <person name="Sun Q."/>
            <person name="Kim S."/>
        </authorList>
    </citation>
    <scope>NUCLEOTIDE SEQUENCE</scope>
    <source>
        <strain evidence="3">KCTC 42651</strain>
    </source>
</reference>
<sequence length="261" mass="29329">MFATILAVGCGLGITSAYAARVQWYVEVLTDPISNKPVLEARVLTQEGYGFKLMRHKDNSIWGEFHLPRSSQAMLTSDRLPVYRVDDNDPIDLEELKKLEVGTEPTLYKIVGRSIQFIIWGDARRGFIPPVLRQMMLGEAIHVTYYTLLGERLEAELTLRRGNQAIAQFLQVSPLDPKSDAIEQPAENFALIAKRFQELCDDLRFTGNDSDYTSCRDLFFSCSETPGQTADSFKRCLGFEPRELQPAEPAGGPDHTPAPRS</sequence>
<organism evidence="3 4">
    <name type="scientific">Thalassobaculum fulvum</name>
    <dbReference type="NCBI Taxonomy" id="1633335"/>
    <lineage>
        <taxon>Bacteria</taxon>
        <taxon>Pseudomonadati</taxon>
        <taxon>Pseudomonadota</taxon>
        <taxon>Alphaproteobacteria</taxon>
        <taxon>Rhodospirillales</taxon>
        <taxon>Thalassobaculaceae</taxon>
        <taxon>Thalassobaculum</taxon>
    </lineage>
</organism>
<dbReference type="EMBL" id="BMZS01000003">
    <property type="protein sequence ID" value="GHD46580.1"/>
    <property type="molecule type" value="Genomic_DNA"/>
</dbReference>
<name>A0A918XQ99_9PROT</name>
<proteinExistence type="predicted"/>
<evidence type="ECO:0000256" key="2">
    <source>
        <dbReference type="SAM" id="SignalP"/>
    </source>
</evidence>
<protein>
    <submittedName>
        <fullName evidence="3">Uncharacterized protein</fullName>
    </submittedName>
</protein>
<evidence type="ECO:0000256" key="1">
    <source>
        <dbReference type="SAM" id="MobiDB-lite"/>
    </source>
</evidence>
<reference evidence="3" key="1">
    <citation type="journal article" date="2014" name="Int. J. Syst. Evol. Microbiol.">
        <title>Complete genome sequence of Corynebacterium casei LMG S-19264T (=DSM 44701T), isolated from a smear-ripened cheese.</title>
        <authorList>
            <consortium name="US DOE Joint Genome Institute (JGI-PGF)"/>
            <person name="Walter F."/>
            <person name="Albersmeier A."/>
            <person name="Kalinowski J."/>
            <person name="Ruckert C."/>
        </authorList>
    </citation>
    <scope>NUCLEOTIDE SEQUENCE</scope>
    <source>
        <strain evidence="3">KCTC 42651</strain>
    </source>
</reference>
<evidence type="ECO:0000313" key="3">
    <source>
        <dbReference type="EMBL" id="GHD46580.1"/>
    </source>
</evidence>
<comment type="caution">
    <text evidence="3">The sequence shown here is derived from an EMBL/GenBank/DDBJ whole genome shotgun (WGS) entry which is preliminary data.</text>
</comment>
<keyword evidence="2" id="KW-0732">Signal</keyword>
<accession>A0A918XQ99</accession>
<evidence type="ECO:0000313" key="4">
    <source>
        <dbReference type="Proteomes" id="UP000630353"/>
    </source>
</evidence>
<dbReference type="AlphaFoldDB" id="A0A918XQ99"/>
<feature type="chain" id="PRO_5037610037" evidence="2">
    <location>
        <begin position="20"/>
        <end position="261"/>
    </location>
</feature>
<feature type="region of interest" description="Disordered" evidence="1">
    <location>
        <begin position="242"/>
        <end position="261"/>
    </location>
</feature>
<gene>
    <name evidence="3" type="ORF">GCM10017083_15850</name>
</gene>
<feature type="signal peptide" evidence="2">
    <location>
        <begin position="1"/>
        <end position="19"/>
    </location>
</feature>
<keyword evidence="4" id="KW-1185">Reference proteome</keyword>
<dbReference type="Proteomes" id="UP000630353">
    <property type="component" value="Unassembled WGS sequence"/>
</dbReference>